<evidence type="ECO:0000313" key="5">
    <source>
        <dbReference type="Proteomes" id="UP000663860"/>
    </source>
</evidence>
<accession>A0A813N2K7</accession>
<dbReference type="PANTHER" id="PTHR22744">
    <property type="entry name" value="HELIX LOOP HELIX PROTEIN 21-RELATED"/>
    <property type="match status" value="1"/>
</dbReference>
<evidence type="ECO:0000256" key="1">
    <source>
        <dbReference type="SAM" id="MobiDB-lite"/>
    </source>
</evidence>
<dbReference type="CDD" id="cd18186">
    <property type="entry name" value="BTB_POZ_ZBTB_KLHL-like"/>
    <property type="match status" value="1"/>
</dbReference>
<proteinExistence type="predicted"/>
<protein>
    <recommendedName>
        <fullName evidence="2">BTB domain-containing protein</fullName>
    </recommendedName>
</protein>
<dbReference type="Pfam" id="PF00651">
    <property type="entry name" value="BTB"/>
    <property type="match status" value="1"/>
</dbReference>
<dbReference type="Gene3D" id="3.30.710.10">
    <property type="entry name" value="Potassium Channel Kv1.1, Chain A"/>
    <property type="match status" value="1"/>
</dbReference>
<dbReference type="InterPro" id="IPR000210">
    <property type="entry name" value="BTB/POZ_dom"/>
</dbReference>
<feature type="domain" description="BTB" evidence="2">
    <location>
        <begin position="35"/>
        <end position="94"/>
    </location>
</feature>
<reference evidence="3" key="1">
    <citation type="submission" date="2021-02" db="EMBL/GenBank/DDBJ databases">
        <authorList>
            <person name="Nowell W R."/>
        </authorList>
    </citation>
    <scope>NUCLEOTIDE SEQUENCE</scope>
</reference>
<dbReference type="Proteomes" id="UP000663860">
    <property type="component" value="Unassembled WGS sequence"/>
</dbReference>
<feature type="compositionally biased region" description="Polar residues" evidence="1">
    <location>
        <begin position="149"/>
        <end position="159"/>
    </location>
</feature>
<dbReference type="InterPro" id="IPR011333">
    <property type="entry name" value="SKP1/BTB/POZ_sf"/>
</dbReference>
<gene>
    <name evidence="3" type="ORF">IZO911_LOCUS2887</name>
    <name evidence="4" type="ORF">KXQ929_LOCUS34284</name>
</gene>
<evidence type="ECO:0000313" key="3">
    <source>
        <dbReference type="EMBL" id="CAF0731353.1"/>
    </source>
</evidence>
<feature type="compositionally biased region" description="Low complexity" evidence="1">
    <location>
        <begin position="198"/>
        <end position="215"/>
    </location>
</feature>
<feature type="compositionally biased region" description="Acidic residues" evidence="1">
    <location>
        <begin position="368"/>
        <end position="380"/>
    </location>
</feature>
<dbReference type="Proteomes" id="UP000663868">
    <property type="component" value="Unassembled WGS sequence"/>
</dbReference>
<name>A0A813N2K7_9BILA</name>
<evidence type="ECO:0000313" key="4">
    <source>
        <dbReference type="EMBL" id="CAF4096686.1"/>
    </source>
</evidence>
<sequence length="380" mass="43776">MESESVTPELLRLSSTSLSPLEYFTDSTNTINHQSDVILIVGKEKFYCHRLLLSLVSPVFQRMFDGQFKEHNEREIVLEGKSSEAILDLLKYIYPQFNGQITDDNIENFLQLADEYMIEHLKKPCKDLLIKQLQLFKFVALPTQQKLEQPSTKSKSFHASDSALDTPRTNDDSVLTRRTPGNSHGMHRPASSSRPHASKSTSSYLKSSDKSGSSSNTHPRYVLFLDKTRMPTFYDTNNTRILFTNNELEIWLRRLRILYQVDKGRNYGEIIDHILSILQFIPANLLLPRTHITMDTYSVDEIMLNDIARARMYMLEDWATDGQPHRSINLTESYRTFSPTALIFNQQTTTTANEEPPSQTTIRRTLDYEEETLSSDTDTD</sequence>
<feature type="compositionally biased region" description="Polar residues" evidence="1">
    <location>
        <begin position="348"/>
        <end position="363"/>
    </location>
</feature>
<organism evidence="3 5">
    <name type="scientific">Adineta steineri</name>
    <dbReference type="NCBI Taxonomy" id="433720"/>
    <lineage>
        <taxon>Eukaryota</taxon>
        <taxon>Metazoa</taxon>
        <taxon>Spiralia</taxon>
        <taxon>Gnathifera</taxon>
        <taxon>Rotifera</taxon>
        <taxon>Eurotatoria</taxon>
        <taxon>Bdelloidea</taxon>
        <taxon>Adinetida</taxon>
        <taxon>Adinetidae</taxon>
        <taxon>Adineta</taxon>
    </lineage>
</organism>
<dbReference type="EMBL" id="CAJNOE010000014">
    <property type="protein sequence ID" value="CAF0731353.1"/>
    <property type="molecule type" value="Genomic_DNA"/>
</dbReference>
<dbReference type="AlphaFoldDB" id="A0A813N2K7"/>
<dbReference type="EMBL" id="CAJOBB010004626">
    <property type="protein sequence ID" value="CAF4096686.1"/>
    <property type="molecule type" value="Genomic_DNA"/>
</dbReference>
<dbReference type="SUPFAM" id="SSF54695">
    <property type="entry name" value="POZ domain"/>
    <property type="match status" value="1"/>
</dbReference>
<dbReference type="PANTHER" id="PTHR22744:SF17">
    <property type="entry name" value="BTB DOMAIN-CONTAINING PROTEIN"/>
    <property type="match status" value="1"/>
</dbReference>
<evidence type="ECO:0000259" key="2">
    <source>
        <dbReference type="PROSITE" id="PS50097"/>
    </source>
</evidence>
<dbReference type="SMART" id="SM00225">
    <property type="entry name" value="BTB"/>
    <property type="match status" value="1"/>
</dbReference>
<feature type="region of interest" description="Disordered" evidence="1">
    <location>
        <begin position="348"/>
        <end position="380"/>
    </location>
</feature>
<comment type="caution">
    <text evidence="3">The sequence shown here is derived from an EMBL/GenBank/DDBJ whole genome shotgun (WGS) entry which is preliminary data.</text>
</comment>
<dbReference type="PROSITE" id="PS50097">
    <property type="entry name" value="BTB"/>
    <property type="match status" value="1"/>
</dbReference>
<feature type="region of interest" description="Disordered" evidence="1">
    <location>
        <begin position="149"/>
        <end position="216"/>
    </location>
</feature>